<keyword evidence="2" id="KW-1185">Reference proteome</keyword>
<dbReference type="EMBL" id="JAEILG010000032">
    <property type="protein sequence ID" value="MBI6565380.1"/>
    <property type="molecule type" value="Genomic_DNA"/>
</dbReference>
<comment type="caution">
    <text evidence="1">The sequence shown here is derived from an EMBL/GenBank/DDBJ whole genome shotgun (WGS) entry which is preliminary data.</text>
</comment>
<name>A0ABS0UIF0_9PSED</name>
<accession>A0ABS0UIF0</accession>
<evidence type="ECO:0000313" key="2">
    <source>
        <dbReference type="Proteomes" id="UP000648914"/>
    </source>
</evidence>
<sequence length="170" mass="19398">MATIIELPPQDVPQQLTARAAVVHLGEHFESFLAANNLRGWYPDADYVFRDDRLADRFVLIALSPGLPLYRCRITNKKLRKIASASGSTIRCGAMYEMLAHALGYSHWYYAYKCRTVDDFIENIWPLGGAISLASFDEQAIEKINKTSVNARMAERYRLNKIRDKLDRGK</sequence>
<evidence type="ECO:0000313" key="1">
    <source>
        <dbReference type="EMBL" id="MBI6565380.1"/>
    </source>
</evidence>
<evidence type="ECO:0008006" key="3">
    <source>
        <dbReference type="Google" id="ProtNLM"/>
    </source>
</evidence>
<proteinExistence type="predicted"/>
<reference evidence="1 2" key="1">
    <citation type="submission" date="2020-12" db="EMBL/GenBank/DDBJ databases">
        <title>Comparative genomic insights into the epidemiology and virulence of plant pathogenic Pseudomonads from Turkey.</title>
        <authorList>
            <person name="Dillon M."/>
            <person name="Ruiz-Bedoya T."/>
            <person name="Bendalovic-Torma C."/>
            <person name="Guttman K.M."/>
            <person name="Kwak H."/>
            <person name="Middleton M.A."/>
            <person name="Wang P.W."/>
            <person name="Horuz S."/>
            <person name="Aysan Y."/>
            <person name="Guttman D.S."/>
        </authorList>
    </citation>
    <scope>NUCLEOTIDE SEQUENCE [LARGE SCALE GENOMIC DNA]</scope>
    <source>
        <strain evidence="1 2">S5_IA_2b</strain>
    </source>
</reference>
<dbReference type="Proteomes" id="UP000648914">
    <property type="component" value="Unassembled WGS sequence"/>
</dbReference>
<dbReference type="RefSeq" id="WP_198720979.1">
    <property type="nucleotide sequence ID" value="NZ_JAEIKU010000134.1"/>
</dbReference>
<gene>
    <name evidence="1" type="ORF">YA0852_14895</name>
</gene>
<protein>
    <recommendedName>
        <fullName evidence="3">Phage protein</fullName>
    </recommendedName>
</protein>
<organism evidence="1 2">
    <name type="scientific">Pseudomonas synxantha</name>
    <dbReference type="NCBI Taxonomy" id="47883"/>
    <lineage>
        <taxon>Bacteria</taxon>
        <taxon>Pseudomonadati</taxon>
        <taxon>Pseudomonadota</taxon>
        <taxon>Gammaproteobacteria</taxon>
        <taxon>Pseudomonadales</taxon>
        <taxon>Pseudomonadaceae</taxon>
        <taxon>Pseudomonas</taxon>
    </lineage>
</organism>